<keyword evidence="3" id="KW-0560">Oxidoreductase</keyword>
<dbReference type="InterPro" id="IPR002347">
    <property type="entry name" value="SDR_fam"/>
</dbReference>
<evidence type="ECO:0000313" key="5">
    <source>
        <dbReference type="Proteomes" id="UP001365128"/>
    </source>
</evidence>
<gene>
    <name evidence="4" type="ORF">IWX46DRAFT_511664</name>
</gene>
<keyword evidence="2" id="KW-0521">NADP</keyword>
<dbReference type="InterPro" id="IPR036291">
    <property type="entry name" value="NAD(P)-bd_dom_sf"/>
</dbReference>
<accession>A0ABR1L452</accession>
<dbReference type="SUPFAM" id="SSF51735">
    <property type="entry name" value="NAD(P)-binding Rossmann-fold domains"/>
    <property type="match status" value="1"/>
</dbReference>
<dbReference type="Gene3D" id="3.40.50.720">
    <property type="entry name" value="NAD(P)-binding Rossmann-like Domain"/>
    <property type="match status" value="1"/>
</dbReference>
<dbReference type="Pfam" id="PF00106">
    <property type="entry name" value="adh_short"/>
    <property type="match status" value="1"/>
</dbReference>
<feature type="non-terminal residue" evidence="4">
    <location>
        <position position="228"/>
    </location>
</feature>
<dbReference type="EMBL" id="JBBPDW010000066">
    <property type="protein sequence ID" value="KAK7530023.1"/>
    <property type="molecule type" value="Genomic_DNA"/>
</dbReference>
<evidence type="ECO:0000256" key="2">
    <source>
        <dbReference type="ARBA" id="ARBA00022857"/>
    </source>
</evidence>
<dbReference type="PANTHER" id="PTHR24320">
    <property type="entry name" value="RETINOL DEHYDROGENASE"/>
    <property type="match status" value="1"/>
</dbReference>
<organism evidence="4 5">
    <name type="scientific">Phyllosticta citricarpa</name>
    <dbReference type="NCBI Taxonomy" id="55181"/>
    <lineage>
        <taxon>Eukaryota</taxon>
        <taxon>Fungi</taxon>
        <taxon>Dikarya</taxon>
        <taxon>Ascomycota</taxon>
        <taxon>Pezizomycotina</taxon>
        <taxon>Dothideomycetes</taxon>
        <taxon>Dothideomycetes incertae sedis</taxon>
        <taxon>Botryosphaeriales</taxon>
        <taxon>Phyllostictaceae</taxon>
        <taxon>Phyllosticta</taxon>
    </lineage>
</organism>
<protein>
    <submittedName>
        <fullName evidence="4">Uncharacterized protein</fullName>
    </submittedName>
</protein>
<evidence type="ECO:0000256" key="3">
    <source>
        <dbReference type="ARBA" id="ARBA00023002"/>
    </source>
</evidence>
<dbReference type="Proteomes" id="UP001365128">
    <property type="component" value="Unassembled WGS sequence"/>
</dbReference>
<evidence type="ECO:0000256" key="1">
    <source>
        <dbReference type="ARBA" id="ARBA00006484"/>
    </source>
</evidence>
<evidence type="ECO:0000313" key="4">
    <source>
        <dbReference type="EMBL" id="KAK7530023.1"/>
    </source>
</evidence>
<keyword evidence="5" id="KW-1185">Reference proteome</keyword>
<sequence>IQGKVNPLSKETDLARKTATVTRANAGIGSESARQLLLLNADVVILGVRNLVKGEDVKKSLLQDETIRLSGRSASSVKMMKLDLADYASVVDFVSRIQVEVQELHILILNAAIGNINLQWAPTGHELLLQVNFLSNTLLLLQLLPLMDAASRVNWVGSRAMVLSNLRWRRINDSAIRHLDDPKNFCSFQRYGDTKAIAFLFLRELATRVAPNHVIFNMVCPGLVHSRI</sequence>
<comment type="caution">
    <text evidence="4">The sequence shown here is derived from an EMBL/GenBank/DDBJ whole genome shotgun (WGS) entry which is preliminary data.</text>
</comment>
<feature type="non-terminal residue" evidence="4">
    <location>
        <position position="1"/>
    </location>
</feature>
<reference evidence="4 5" key="1">
    <citation type="submission" date="2024-04" db="EMBL/GenBank/DDBJ databases">
        <title>Phyllosticta paracitricarpa is synonymous to the EU quarantine fungus P. citricarpa based on phylogenomic analyses.</title>
        <authorList>
            <consortium name="Lawrence Berkeley National Laboratory"/>
            <person name="Van Ingen-Buijs V.A."/>
            <person name="Van Westerhoven A.C."/>
            <person name="Haridas S."/>
            <person name="Skiadas P."/>
            <person name="Martin F."/>
            <person name="Groenewald J.Z."/>
            <person name="Crous P.W."/>
            <person name="Seidl M.F."/>
        </authorList>
    </citation>
    <scope>NUCLEOTIDE SEQUENCE [LARGE SCALE GENOMIC DNA]</scope>
    <source>
        <strain evidence="4 5">CBS 122670</strain>
    </source>
</reference>
<comment type="similarity">
    <text evidence="1">Belongs to the short-chain dehydrogenases/reductases (SDR) family.</text>
</comment>
<name>A0ABR1L452_9PEZI</name>
<proteinExistence type="inferred from homology"/>
<dbReference type="PANTHER" id="PTHR24320:SF252">
    <property type="entry name" value="DEHYDROGENASE_REDUCTASE FAMILY PROTEIN, PUTATIVE (AFU_ORTHOLOGUE AFUA_3G08550)-RELATED"/>
    <property type="match status" value="1"/>
</dbReference>